<dbReference type="EMBL" id="VNJK01000001">
    <property type="protein sequence ID" value="TVX92703.1"/>
    <property type="molecule type" value="Genomic_DNA"/>
</dbReference>
<reference evidence="2 3" key="1">
    <citation type="submission" date="2019-07" db="EMBL/GenBank/DDBJ databases">
        <authorList>
            <person name="Kim J."/>
        </authorList>
    </citation>
    <scope>NUCLEOTIDE SEQUENCE [LARGE SCALE GENOMIC DNA]</scope>
    <source>
        <strain evidence="2 3">N4</strain>
    </source>
</reference>
<organism evidence="2 3">
    <name type="scientific">Paenibacillus agilis</name>
    <dbReference type="NCBI Taxonomy" id="3020863"/>
    <lineage>
        <taxon>Bacteria</taxon>
        <taxon>Bacillati</taxon>
        <taxon>Bacillota</taxon>
        <taxon>Bacilli</taxon>
        <taxon>Bacillales</taxon>
        <taxon>Paenibacillaceae</taxon>
        <taxon>Paenibacillus</taxon>
    </lineage>
</organism>
<dbReference type="SUPFAM" id="SSF55729">
    <property type="entry name" value="Acyl-CoA N-acyltransferases (Nat)"/>
    <property type="match status" value="1"/>
</dbReference>
<dbReference type="InterPro" id="IPR000182">
    <property type="entry name" value="GNAT_dom"/>
</dbReference>
<dbReference type="Proteomes" id="UP000318102">
    <property type="component" value="Unassembled WGS sequence"/>
</dbReference>
<protein>
    <submittedName>
        <fullName evidence="2">GNAT family N-acetyltransferase</fullName>
    </submittedName>
</protein>
<evidence type="ECO:0000259" key="1">
    <source>
        <dbReference type="PROSITE" id="PS51186"/>
    </source>
</evidence>
<gene>
    <name evidence="2" type="ORF">FPZ44_06360</name>
</gene>
<dbReference type="OrthoDB" id="9795206at2"/>
<dbReference type="InterPro" id="IPR016181">
    <property type="entry name" value="Acyl_CoA_acyltransferase"/>
</dbReference>
<dbReference type="Pfam" id="PF13302">
    <property type="entry name" value="Acetyltransf_3"/>
    <property type="match status" value="1"/>
</dbReference>
<dbReference type="PANTHER" id="PTHR43415:SF3">
    <property type="entry name" value="GNAT-FAMILY ACETYLTRANSFERASE"/>
    <property type="match status" value="1"/>
</dbReference>
<name>A0A559IYJ5_9BACL</name>
<proteinExistence type="predicted"/>
<evidence type="ECO:0000313" key="2">
    <source>
        <dbReference type="EMBL" id="TVX92703.1"/>
    </source>
</evidence>
<comment type="caution">
    <text evidence="2">The sequence shown here is derived from an EMBL/GenBank/DDBJ whole genome shotgun (WGS) entry which is preliminary data.</text>
</comment>
<dbReference type="GO" id="GO:0016747">
    <property type="term" value="F:acyltransferase activity, transferring groups other than amino-acyl groups"/>
    <property type="evidence" value="ECO:0007669"/>
    <property type="project" value="InterPro"/>
</dbReference>
<dbReference type="Gene3D" id="3.40.630.30">
    <property type="match status" value="1"/>
</dbReference>
<dbReference type="RefSeq" id="WP_144988421.1">
    <property type="nucleotide sequence ID" value="NZ_VNJK01000001.1"/>
</dbReference>
<dbReference type="AlphaFoldDB" id="A0A559IYJ5"/>
<keyword evidence="3" id="KW-1185">Reference proteome</keyword>
<evidence type="ECO:0000313" key="3">
    <source>
        <dbReference type="Proteomes" id="UP000318102"/>
    </source>
</evidence>
<sequence>MPHILGQRIRLREYRKEDIEEIRKWVNDGTVTSGLHDLFQVPQSMSMTESFVEMRMKPSHKEYGFVIAELDSEAYIGQVDLQVDWNNRTGAFGVVIGNKAYHGAGYGEEALRLLMVFAFDQLGLHRLQLDVISNNERAYRCYIRCGFTEEGRLRERIYRDGMYLDFIAMGILRPEFDQDERNQVFRKLAAWNSQAT</sequence>
<dbReference type="PANTHER" id="PTHR43415">
    <property type="entry name" value="SPERMIDINE N(1)-ACETYLTRANSFERASE"/>
    <property type="match status" value="1"/>
</dbReference>
<dbReference type="PROSITE" id="PS51186">
    <property type="entry name" value="GNAT"/>
    <property type="match status" value="1"/>
</dbReference>
<accession>A0A559IYJ5</accession>
<feature type="domain" description="N-acetyltransferase" evidence="1">
    <location>
        <begin position="9"/>
        <end position="165"/>
    </location>
</feature>